<accession>A0A1C7MJU4</accession>
<dbReference type="AlphaFoldDB" id="A0A1C7MJU4"/>
<comment type="caution">
    <text evidence="2">The sequence shown here is derived from an EMBL/GenBank/DDBJ whole genome shotgun (WGS) entry which is preliminary data.</text>
</comment>
<organism evidence="2 3">
    <name type="scientific">Grifola frondosa</name>
    <name type="common">Maitake</name>
    <name type="synonym">Polyporus frondosus</name>
    <dbReference type="NCBI Taxonomy" id="5627"/>
    <lineage>
        <taxon>Eukaryota</taxon>
        <taxon>Fungi</taxon>
        <taxon>Dikarya</taxon>
        <taxon>Basidiomycota</taxon>
        <taxon>Agaricomycotina</taxon>
        <taxon>Agaricomycetes</taxon>
        <taxon>Polyporales</taxon>
        <taxon>Grifolaceae</taxon>
        <taxon>Grifola</taxon>
    </lineage>
</organism>
<evidence type="ECO:0000313" key="3">
    <source>
        <dbReference type="Proteomes" id="UP000092993"/>
    </source>
</evidence>
<dbReference type="OrthoDB" id="3065653at2759"/>
<feature type="transmembrane region" description="Helical" evidence="1">
    <location>
        <begin position="12"/>
        <end position="35"/>
    </location>
</feature>
<feature type="transmembrane region" description="Helical" evidence="1">
    <location>
        <begin position="79"/>
        <end position="96"/>
    </location>
</feature>
<reference evidence="2 3" key="1">
    <citation type="submission" date="2016-03" db="EMBL/GenBank/DDBJ databases">
        <title>Whole genome sequencing of Grifola frondosa 9006-11.</title>
        <authorList>
            <person name="Min B."/>
            <person name="Park H."/>
            <person name="Kim J.-G."/>
            <person name="Cho H."/>
            <person name="Oh Y.-L."/>
            <person name="Kong W.-S."/>
            <person name="Choi I.-G."/>
        </authorList>
    </citation>
    <scope>NUCLEOTIDE SEQUENCE [LARGE SCALE GENOMIC DNA]</scope>
    <source>
        <strain evidence="2 3">9006-11</strain>
    </source>
</reference>
<gene>
    <name evidence="2" type="ORF">A0H81_04149</name>
</gene>
<evidence type="ECO:0000256" key="1">
    <source>
        <dbReference type="SAM" id="Phobius"/>
    </source>
</evidence>
<keyword evidence="1" id="KW-0472">Membrane</keyword>
<dbReference type="STRING" id="5627.A0A1C7MJU4"/>
<protein>
    <recommendedName>
        <fullName evidence="4">MARVEL domain-containing protein</fullName>
    </recommendedName>
</protein>
<evidence type="ECO:0000313" key="2">
    <source>
        <dbReference type="EMBL" id="OBZ75304.1"/>
    </source>
</evidence>
<feature type="transmembrane region" description="Helical" evidence="1">
    <location>
        <begin position="47"/>
        <end position="67"/>
    </location>
</feature>
<keyword evidence="3" id="KW-1185">Reference proteome</keyword>
<proteinExistence type="predicted"/>
<dbReference type="Proteomes" id="UP000092993">
    <property type="component" value="Unassembled WGS sequence"/>
</dbReference>
<evidence type="ECO:0008006" key="4">
    <source>
        <dbReference type="Google" id="ProtNLM"/>
    </source>
</evidence>
<name>A0A1C7MJU4_GRIFR</name>
<feature type="transmembrane region" description="Helical" evidence="1">
    <location>
        <begin position="116"/>
        <end position="144"/>
    </location>
</feature>
<keyword evidence="1" id="KW-1133">Transmembrane helix</keyword>
<dbReference type="EMBL" id="LUGG01000004">
    <property type="protein sequence ID" value="OBZ75304.1"/>
    <property type="molecule type" value="Genomic_DNA"/>
</dbReference>
<sequence length="181" mass="20139">MEMSPVFFKIRNVAFACIIAVSLVWAILLCVEISTRYDVSDPSQRNLVGVLIFINAVTSIMLPILLIAEFRAWLDAARLVFLLLVHVGTAALFTAWNPGFTCPNQTGDAVGVCQLINMYILLGSWVIPAMLVWYSAVLGVMFYLRSRYPVPPKMPEKRESELPMMLPSRHASTMMSPPAAC</sequence>
<dbReference type="OMA" id="LLMIHIG"/>
<keyword evidence="1" id="KW-0812">Transmembrane</keyword>